<evidence type="ECO:0000256" key="15">
    <source>
        <dbReference type="ARBA" id="ARBA00023268"/>
    </source>
</evidence>
<dbReference type="PROSITE" id="PS00792">
    <property type="entry name" value="DHPS_1"/>
    <property type="match status" value="1"/>
</dbReference>
<keyword evidence="9" id="KW-0479">Metal-binding</keyword>
<dbReference type="PANTHER" id="PTHR20941:SF1">
    <property type="entry name" value="FOLIC ACID SYNTHESIS PROTEIN FOL1"/>
    <property type="match status" value="1"/>
</dbReference>
<dbReference type="GO" id="GO:0003848">
    <property type="term" value="F:2-amino-4-hydroxy-6-hydroxymethyldihydropteridine diphosphokinase activity"/>
    <property type="evidence" value="ECO:0007669"/>
    <property type="project" value="UniProtKB-EC"/>
</dbReference>
<dbReference type="GO" id="GO:0005740">
    <property type="term" value="C:mitochondrial envelope"/>
    <property type="evidence" value="ECO:0007669"/>
    <property type="project" value="TreeGrafter"/>
</dbReference>
<dbReference type="Gene3D" id="3.30.70.560">
    <property type="entry name" value="7,8-Dihydro-6-hydroxymethylpterin-pyrophosphokinase HPPK"/>
    <property type="match status" value="1"/>
</dbReference>
<dbReference type="OrthoDB" id="615426at2759"/>
<dbReference type="InterPro" id="IPR000550">
    <property type="entry name" value="Hppk"/>
</dbReference>
<evidence type="ECO:0000256" key="13">
    <source>
        <dbReference type="ARBA" id="ARBA00022842"/>
    </source>
</evidence>
<evidence type="ECO:0000256" key="11">
    <source>
        <dbReference type="ARBA" id="ARBA00022777"/>
    </source>
</evidence>
<evidence type="ECO:0000256" key="9">
    <source>
        <dbReference type="ARBA" id="ARBA00022723"/>
    </source>
</evidence>
<dbReference type="Pfam" id="PF00809">
    <property type="entry name" value="Pterin_bind"/>
    <property type="match status" value="1"/>
</dbReference>
<dbReference type="SUPFAM" id="SSF55620">
    <property type="entry name" value="Tetrahydrobiopterin biosynthesis enzymes-like"/>
    <property type="match status" value="2"/>
</dbReference>
<evidence type="ECO:0000313" key="18">
    <source>
        <dbReference type="Proteomes" id="UP000186136"/>
    </source>
</evidence>
<evidence type="ECO:0000256" key="4">
    <source>
        <dbReference type="ARBA" id="ARBA00004763"/>
    </source>
</evidence>
<evidence type="ECO:0000256" key="3">
    <source>
        <dbReference type="ARBA" id="ARBA00001946"/>
    </source>
</evidence>
<dbReference type="SUPFAM" id="SSF51717">
    <property type="entry name" value="Dihydropteroate synthetase-like"/>
    <property type="match status" value="1"/>
</dbReference>
<keyword evidence="18" id="KW-1185">Reference proteome</keyword>
<evidence type="ECO:0000256" key="12">
    <source>
        <dbReference type="ARBA" id="ARBA00022840"/>
    </source>
</evidence>
<keyword evidence="8" id="KW-0808">Transferase</keyword>
<dbReference type="InterPro" id="IPR043133">
    <property type="entry name" value="GTP-CH-I_C/QueF"/>
</dbReference>
<dbReference type="Gene3D" id="3.20.20.20">
    <property type="entry name" value="Dihydropteroate synthase-like"/>
    <property type="match status" value="1"/>
</dbReference>
<organism evidence="17 18">
    <name type="scientific">Pichia membranifaciens</name>
    <dbReference type="NCBI Taxonomy" id="4926"/>
    <lineage>
        <taxon>Eukaryota</taxon>
        <taxon>Fungi</taxon>
        <taxon>Dikarya</taxon>
        <taxon>Ascomycota</taxon>
        <taxon>Saccharomycotina</taxon>
        <taxon>Pichiomycetes</taxon>
        <taxon>Pichiales</taxon>
        <taxon>Pichiaceae</taxon>
        <taxon>Pichia</taxon>
    </lineage>
</organism>
<evidence type="ECO:0000259" key="16">
    <source>
        <dbReference type="PROSITE" id="PS50972"/>
    </source>
</evidence>
<comment type="caution">
    <text evidence="17">The sequence shown here is derived from an EMBL/GenBank/DDBJ whole genome shotgun (WGS) entry which is preliminary data.</text>
</comment>
<dbReference type="InterPro" id="IPR006157">
    <property type="entry name" value="FolB_dom"/>
</dbReference>
<dbReference type="Proteomes" id="UP000186136">
    <property type="component" value="Unassembled WGS sequence"/>
</dbReference>
<dbReference type="Pfam" id="PF01288">
    <property type="entry name" value="HPPK"/>
    <property type="match status" value="1"/>
</dbReference>
<evidence type="ECO:0000256" key="8">
    <source>
        <dbReference type="ARBA" id="ARBA00022679"/>
    </source>
</evidence>
<comment type="pathway">
    <text evidence="4">Cofactor biosynthesis; tetrahydrofolate biosynthesis; 7,8-dihydrofolate from 2-amino-4-hydroxy-6-hydroxymethyl-7,8-dihydropteridine diphosphate and 4-aminobenzoate: step 1/2.</text>
</comment>
<dbReference type="PROSITE" id="PS00794">
    <property type="entry name" value="HPPK"/>
    <property type="match status" value="1"/>
</dbReference>
<dbReference type="GO" id="GO:0004156">
    <property type="term" value="F:dihydropteroate synthase activity"/>
    <property type="evidence" value="ECO:0007669"/>
    <property type="project" value="UniProtKB-EC"/>
</dbReference>
<proteinExistence type="inferred from homology"/>
<dbReference type="InterPro" id="IPR011005">
    <property type="entry name" value="Dihydropteroate_synth-like_sf"/>
</dbReference>
<dbReference type="CDD" id="cd00739">
    <property type="entry name" value="DHPS"/>
    <property type="match status" value="1"/>
</dbReference>
<comment type="catalytic activity">
    <reaction evidence="1">
        <text>(7,8-dihydropterin-6-yl)methyl diphosphate + 4-aminobenzoate = 7,8-dihydropteroate + diphosphate</text>
        <dbReference type="Rhea" id="RHEA:19949"/>
        <dbReference type="ChEBI" id="CHEBI:17836"/>
        <dbReference type="ChEBI" id="CHEBI:17839"/>
        <dbReference type="ChEBI" id="CHEBI:33019"/>
        <dbReference type="ChEBI" id="CHEBI:72950"/>
        <dbReference type="EC" id="2.5.1.15"/>
    </reaction>
</comment>
<dbReference type="InterPro" id="IPR006390">
    <property type="entry name" value="DHP_synth_dom"/>
</dbReference>
<comment type="similarity">
    <text evidence="6">In the N-terminal section; belongs to the DHNA family.</text>
</comment>
<dbReference type="UniPathway" id="UPA00077">
    <property type="reaction ID" value="UER00155"/>
</dbReference>
<dbReference type="InterPro" id="IPR045031">
    <property type="entry name" value="DHP_synth-like"/>
</dbReference>
<name>A0A1Q2YFC9_9ASCO</name>
<dbReference type="NCBIfam" id="TIGR01498">
    <property type="entry name" value="folK"/>
    <property type="match status" value="1"/>
</dbReference>
<keyword evidence="12" id="KW-0067">ATP-binding</keyword>
<evidence type="ECO:0000313" key="17">
    <source>
        <dbReference type="EMBL" id="GAV28262.1"/>
    </source>
</evidence>
<comment type="similarity">
    <text evidence="7">In the C-terminal section; belongs to the DHPS family.</text>
</comment>
<dbReference type="GO" id="GO:0046654">
    <property type="term" value="P:tetrahydrofolate biosynthetic process"/>
    <property type="evidence" value="ECO:0007669"/>
    <property type="project" value="UniProtKB-UniPathway"/>
</dbReference>
<evidence type="ECO:0000256" key="6">
    <source>
        <dbReference type="ARBA" id="ARBA00009640"/>
    </source>
</evidence>
<evidence type="ECO:0000256" key="7">
    <source>
        <dbReference type="ARBA" id="ARBA00009951"/>
    </source>
</evidence>
<reference evidence="17 18" key="1">
    <citation type="submission" date="2016-08" db="EMBL/GenBank/DDBJ databases">
        <title>Whole genome shotgun sequence of Pichia membranifaciens KS47-1.</title>
        <authorList>
            <person name="Konishi M."/>
            <person name="Ishida M."/>
            <person name="Arakawa T."/>
            <person name="Kato Y."/>
            <person name="Horiuchi J."/>
        </authorList>
    </citation>
    <scope>NUCLEOTIDE SEQUENCE [LARGE SCALE GENOMIC DNA]</scope>
    <source>
        <strain evidence="17 18">KS47-1</strain>
    </source>
</reference>
<feature type="domain" description="Pterin-binding" evidence="16">
    <location>
        <begin position="487"/>
        <end position="776"/>
    </location>
</feature>
<keyword evidence="13" id="KW-0460">Magnesium</keyword>
<dbReference type="NCBIfam" id="TIGR01496">
    <property type="entry name" value="DHPS"/>
    <property type="match status" value="1"/>
</dbReference>
<comment type="pathway">
    <text evidence="5">Cofactor biosynthesis; tetrahydrofolate biosynthesis; 2-amino-4-hydroxy-6-hydroxymethyl-7,8-dihydropteridine diphosphate from 7,8-dihydroneopterin triphosphate: step 4/4.</text>
</comment>
<dbReference type="PROSITE" id="PS50972">
    <property type="entry name" value="PTERIN_BINDING"/>
    <property type="match status" value="1"/>
</dbReference>
<dbReference type="GO" id="GO:0046656">
    <property type="term" value="P:folic acid biosynthetic process"/>
    <property type="evidence" value="ECO:0007669"/>
    <property type="project" value="UniProtKB-KW"/>
</dbReference>
<evidence type="ECO:0000256" key="2">
    <source>
        <dbReference type="ARBA" id="ARBA00000198"/>
    </source>
</evidence>
<dbReference type="EMBL" id="BDGI01000062">
    <property type="protein sequence ID" value="GAV28262.1"/>
    <property type="molecule type" value="Genomic_DNA"/>
</dbReference>
<evidence type="ECO:0000256" key="14">
    <source>
        <dbReference type="ARBA" id="ARBA00022909"/>
    </source>
</evidence>
<dbReference type="Gene3D" id="3.30.1130.10">
    <property type="match status" value="2"/>
</dbReference>
<dbReference type="InterPro" id="IPR000489">
    <property type="entry name" value="Pterin-binding_dom"/>
</dbReference>
<evidence type="ECO:0000256" key="10">
    <source>
        <dbReference type="ARBA" id="ARBA00022741"/>
    </source>
</evidence>
<dbReference type="InterPro" id="IPR035907">
    <property type="entry name" value="Hppk_sf"/>
</dbReference>
<protein>
    <recommendedName>
        <fullName evidence="16">Pterin-binding domain-containing protein</fullName>
    </recommendedName>
</protein>
<dbReference type="Pfam" id="PF02152">
    <property type="entry name" value="FolB"/>
    <property type="match status" value="1"/>
</dbReference>
<dbReference type="CDD" id="cd00483">
    <property type="entry name" value="HPPK"/>
    <property type="match status" value="1"/>
</dbReference>
<dbReference type="GO" id="GO:0016301">
    <property type="term" value="F:kinase activity"/>
    <property type="evidence" value="ECO:0007669"/>
    <property type="project" value="UniProtKB-KW"/>
</dbReference>
<keyword evidence="10" id="KW-0547">Nucleotide-binding</keyword>
<dbReference type="PANTHER" id="PTHR20941">
    <property type="entry name" value="FOLATE SYNTHESIS PROTEINS"/>
    <property type="match status" value="1"/>
</dbReference>
<accession>A0A1Q2YFC9</accession>
<dbReference type="GO" id="GO:0004150">
    <property type="term" value="F:dihydroneopterin aldolase activity"/>
    <property type="evidence" value="ECO:0007669"/>
    <property type="project" value="InterPro"/>
</dbReference>
<gene>
    <name evidence="17" type="ORF">PMKS-001732</name>
</gene>
<keyword evidence="11" id="KW-0418">Kinase</keyword>
<evidence type="ECO:0000256" key="1">
    <source>
        <dbReference type="ARBA" id="ARBA00000012"/>
    </source>
</evidence>
<keyword evidence="14" id="KW-0289">Folate biosynthesis</keyword>
<dbReference type="GO" id="GO:0005524">
    <property type="term" value="F:ATP binding"/>
    <property type="evidence" value="ECO:0007669"/>
    <property type="project" value="UniProtKB-KW"/>
</dbReference>
<keyword evidence="15" id="KW-0511">Multifunctional enzyme</keyword>
<dbReference type="SMART" id="SM00905">
    <property type="entry name" value="FolB"/>
    <property type="match status" value="1"/>
</dbReference>
<sequence length="786" mass="88745">MSSGFEKMTNITSTLKDVVIVKDLQYSALINNHKQSLLITTKFKTDFAKASSTDELKYSINYAVVSRSFKDYEEENEEQNFSSLVSLGNNLVKEVAFKQNCANVTMVLKSKESNHNLSITLNRMLDEKGEIVKAGIDHCLLEDISLSTIIGIFTFERFQKQPVVLKIDIDIDLLNDDPPVLLLGPAVTNYIENSNFKTVEALVLNVNKLVFKLLPSIIDCKVQVLKTDIIDYCDVGVSSTRSKETIGDLDSSIVEFDNKDITTERFVIPTLNAVTKREDECENHTVFLAFGSNQGHQLHNILQAIEELTLHEKIKVLQSSSLYKSKPMYYLDQPDFVNGCLKISTTLTPHQLLKVLKEIEYSSLKRVKQFDNGPRTIDLDIILYDSLIVNDPDLNIPHIRMIERSFVLVPLCELIPPDFIHPVTAEPIYDHLHQLMQQEPASDIQESTDLVSLIPLPTRFPMSDEETNKSLKFRYLEYDLVHRKTVTQLMAILNITPDSFSDGSDSNLELNATIRKVDEMVANAVDIIDVGGCSTRPGSEQPSLDLELQRVLPVVKEIKKKYGESVIVSVDTYRSEVAEEAIKLGADIINDISAGKFDDRMYDVVAKYNVPYVINHTRGDIKTMKTLVNYSQTADGDLTFYNKRKTSEDIIVTEVAKELSELISKMYSRGIRRWQLILDPGLGFAKNVNENLSVIRGLPFFKKYKQFNTKTKEYICFDYIPVLLGPSRKKFIGTITGKETAAERINGTSASITAGIGFGSDIVRVHDYKEMKDVCLMGDAIYKNLH</sequence>
<comment type="cofactor">
    <cofactor evidence="3">
        <name>Mg(2+)</name>
        <dbReference type="ChEBI" id="CHEBI:18420"/>
    </cofactor>
</comment>
<dbReference type="GO" id="GO:0046872">
    <property type="term" value="F:metal ion binding"/>
    <property type="evidence" value="ECO:0007669"/>
    <property type="project" value="UniProtKB-KW"/>
</dbReference>
<evidence type="ECO:0000256" key="5">
    <source>
        <dbReference type="ARBA" id="ARBA00005051"/>
    </source>
</evidence>
<dbReference type="SUPFAM" id="SSF55083">
    <property type="entry name" value="6-hydroxymethyl-7,8-dihydropterin pyrophosphokinase, HPPK"/>
    <property type="match status" value="1"/>
</dbReference>
<dbReference type="AlphaFoldDB" id="A0A1Q2YFC9"/>
<comment type="catalytic activity">
    <reaction evidence="2">
        <text>6-hydroxymethyl-7,8-dihydropterin + ATP = (7,8-dihydropterin-6-yl)methyl diphosphate + AMP + H(+)</text>
        <dbReference type="Rhea" id="RHEA:11412"/>
        <dbReference type="ChEBI" id="CHEBI:15378"/>
        <dbReference type="ChEBI" id="CHEBI:30616"/>
        <dbReference type="ChEBI" id="CHEBI:44841"/>
        <dbReference type="ChEBI" id="CHEBI:72950"/>
        <dbReference type="ChEBI" id="CHEBI:456215"/>
        <dbReference type="EC" id="2.7.6.3"/>
    </reaction>
</comment>